<evidence type="ECO:0000313" key="9">
    <source>
        <dbReference type="EMBL" id="AZS15793.1"/>
    </source>
</evidence>
<dbReference type="InterPro" id="IPR017871">
    <property type="entry name" value="ABC_transporter-like_CS"/>
</dbReference>
<dbReference type="InterPro" id="IPR027417">
    <property type="entry name" value="P-loop_NTPase"/>
</dbReference>
<dbReference type="EMBL" id="CP034346">
    <property type="protein sequence ID" value="AZS15793.1"/>
    <property type="molecule type" value="Genomic_DNA"/>
</dbReference>
<dbReference type="GO" id="GO:0005886">
    <property type="term" value="C:plasma membrane"/>
    <property type="evidence" value="ECO:0007669"/>
    <property type="project" value="UniProtKB-SubCell"/>
</dbReference>
<dbReference type="Proteomes" id="UP000270678">
    <property type="component" value="Chromosome"/>
</dbReference>
<dbReference type="Gene3D" id="3.40.50.300">
    <property type="entry name" value="P-loop containing nucleotide triphosphate hydrolases"/>
    <property type="match status" value="1"/>
</dbReference>
<evidence type="ECO:0000256" key="4">
    <source>
        <dbReference type="ARBA" id="ARBA00022741"/>
    </source>
</evidence>
<keyword evidence="3" id="KW-1003">Cell membrane</keyword>
<dbReference type="Pfam" id="PF00005">
    <property type="entry name" value="ABC_tran"/>
    <property type="match status" value="1"/>
</dbReference>
<dbReference type="PANTHER" id="PTHR42711">
    <property type="entry name" value="ABC TRANSPORTER ATP-BINDING PROTEIN"/>
    <property type="match status" value="1"/>
</dbReference>
<keyword evidence="7" id="KW-0472">Membrane</keyword>
<gene>
    <name evidence="9" type="ORF">EI981_16020</name>
</gene>
<evidence type="ECO:0000256" key="6">
    <source>
        <dbReference type="ARBA" id="ARBA00022967"/>
    </source>
</evidence>
<dbReference type="RefSeq" id="WP_126999786.1">
    <property type="nucleotide sequence ID" value="NZ_CP034346.1"/>
</dbReference>
<dbReference type="InterPro" id="IPR003439">
    <property type="entry name" value="ABC_transporter-like_ATP-bd"/>
</dbReference>
<evidence type="ECO:0000256" key="2">
    <source>
        <dbReference type="ARBA" id="ARBA00022448"/>
    </source>
</evidence>
<keyword evidence="6" id="KW-1278">Translocase</keyword>
<reference evidence="10" key="1">
    <citation type="submission" date="2018-12" db="EMBL/GenBank/DDBJ databases">
        <title>Complete genome sequence of Paenibacillus sp. MBLB1234.</title>
        <authorList>
            <person name="Nam Y.-D."/>
            <person name="Kang J."/>
            <person name="Chung W.-H."/>
            <person name="Park Y.S."/>
        </authorList>
    </citation>
    <scope>NUCLEOTIDE SEQUENCE [LARGE SCALE GENOMIC DNA]</scope>
    <source>
        <strain evidence="10">MBLB1234</strain>
    </source>
</reference>
<dbReference type="PROSITE" id="PS50893">
    <property type="entry name" value="ABC_TRANSPORTER_2"/>
    <property type="match status" value="1"/>
</dbReference>
<comment type="subcellular location">
    <subcellularLocation>
        <location evidence="1">Cell membrane</location>
    </subcellularLocation>
</comment>
<dbReference type="InterPro" id="IPR050763">
    <property type="entry name" value="ABC_transporter_ATP-binding"/>
</dbReference>
<dbReference type="InterPro" id="IPR003593">
    <property type="entry name" value="AAA+_ATPase"/>
</dbReference>
<organism evidence="9 10">
    <name type="scientific">Paenibacillus lutimineralis</name>
    <dbReference type="NCBI Taxonomy" id="2707005"/>
    <lineage>
        <taxon>Bacteria</taxon>
        <taxon>Bacillati</taxon>
        <taxon>Bacillota</taxon>
        <taxon>Bacilli</taxon>
        <taxon>Bacillales</taxon>
        <taxon>Paenibacillaceae</taxon>
        <taxon>Paenibacillus</taxon>
    </lineage>
</organism>
<sequence>MIEVHDLKYRYPGSKEQVLHGLHFSIPKGEIFGFLGPSGAGKSTAQKILIGILKQYEGQVTVLGRNVCDAKPDYYERIGVAFEFPNFYGRFTALENLRLFRSLYKGSTSKPEELLEKVGLAKYGHTKVENFSKGMKMRLNLCRALLNQPDILFLDEPTSGLDPVNARLVKEIILQMKANGKTVLITTHNMHTAEEICDRIAFIVDGRIVLIDTPRELKVQHGKRRVRVEYRKDKQVKQEHFALSGIGTNPEFTGLLLREEIETIHTEEATLEDIFIKVTGRNLE</sequence>
<dbReference type="GO" id="GO:0016887">
    <property type="term" value="F:ATP hydrolysis activity"/>
    <property type="evidence" value="ECO:0007669"/>
    <property type="project" value="InterPro"/>
</dbReference>
<evidence type="ECO:0000256" key="7">
    <source>
        <dbReference type="ARBA" id="ARBA00023136"/>
    </source>
</evidence>
<dbReference type="OrthoDB" id="9804819at2"/>
<evidence type="ECO:0000256" key="5">
    <source>
        <dbReference type="ARBA" id="ARBA00022840"/>
    </source>
</evidence>
<keyword evidence="2" id="KW-0813">Transport</keyword>
<dbReference type="PROSITE" id="PS00211">
    <property type="entry name" value="ABC_TRANSPORTER_1"/>
    <property type="match status" value="1"/>
</dbReference>
<evidence type="ECO:0000256" key="3">
    <source>
        <dbReference type="ARBA" id="ARBA00022475"/>
    </source>
</evidence>
<dbReference type="SUPFAM" id="SSF52540">
    <property type="entry name" value="P-loop containing nucleoside triphosphate hydrolases"/>
    <property type="match status" value="1"/>
</dbReference>
<dbReference type="GO" id="GO:0005524">
    <property type="term" value="F:ATP binding"/>
    <property type="evidence" value="ECO:0007669"/>
    <property type="project" value="UniProtKB-KW"/>
</dbReference>
<dbReference type="AlphaFoldDB" id="A0A3S9UZQ3"/>
<evidence type="ECO:0000256" key="1">
    <source>
        <dbReference type="ARBA" id="ARBA00004236"/>
    </source>
</evidence>
<protein>
    <submittedName>
        <fullName evidence="9">ABC transporter ATP-binding protein</fullName>
    </submittedName>
</protein>
<dbReference type="FunFam" id="3.40.50.300:FF:000589">
    <property type="entry name" value="ABC transporter, ATP-binding subunit"/>
    <property type="match status" value="1"/>
</dbReference>
<evidence type="ECO:0000313" key="10">
    <source>
        <dbReference type="Proteomes" id="UP000270678"/>
    </source>
</evidence>
<dbReference type="PANTHER" id="PTHR42711:SF18">
    <property type="entry name" value="ABC TRANSPORTER, ATP-BINDING PROTEIN"/>
    <property type="match status" value="1"/>
</dbReference>
<feature type="domain" description="ABC transporter" evidence="8">
    <location>
        <begin position="2"/>
        <end position="230"/>
    </location>
</feature>
<dbReference type="SMART" id="SM00382">
    <property type="entry name" value="AAA"/>
    <property type="match status" value="1"/>
</dbReference>
<keyword evidence="5 9" id="KW-0067">ATP-binding</keyword>
<dbReference type="CDD" id="cd03230">
    <property type="entry name" value="ABC_DR_subfamily_A"/>
    <property type="match status" value="1"/>
</dbReference>
<accession>A0A3S9UZQ3</accession>
<keyword evidence="10" id="KW-1185">Reference proteome</keyword>
<dbReference type="KEGG" id="plut:EI981_16020"/>
<evidence type="ECO:0000259" key="8">
    <source>
        <dbReference type="PROSITE" id="PS50893"/>
    </source>
</evidence>
<keyword evidence="4" id="KW-0547">Nucleotide-binding</keyword>
<proteinExistence type="predicted"/>
<name>A0A3S9UZQ3_9BACL</name>